<protein>
    <submittedName>
        <fullName evidence="1">27953_t:CDS:1</fullName>
    </submittedName>
</protein>
<dbReference type="Gene3D" id="1.10.10.60">
    <property type="entry name" value="Homeodomain-like"/>
    <property type="match status" value="1"/>
</dbReference>
<proteinExistence type="predicted"/>
<name>A0A9N9JQZ7_9GLOM</name>
<sequence length="105" mass="12424">LCKWINKKEELAKASPKTFKLHKSKSSHFSQIEEHLSNWIIEQYQLQNIITQDMITAKTVSLIRHTNFQYLPNIQSFKFLCTWLDRNIDKTPLTFDLPNSTTIDK</sequence>
<keyword evidence="2" id="KW-1185">Reference proteome</keyword>
<reference evidence="1" key="1">
    <citation type="submission" date="2021-06" db="EMBL/GenBank/DDBJ databases">
        <authorList>
            <person name="Kallberg Y."/>
            <person name="Tangrot J."/>
            <person name="Rosling A."/>
        </authorList>
    </citation>
    <scope>NUCLEOTIDE SEQUENCE</scope>
    <source>
        <strain evidence="1">MA453B</strain>
    </source>
</reference>
<dbReference type="SUPFAM" id="SSF46689">
    <property type="entry name" value="Homeodomain-like"/>
    <property type="match status" value="1"/>
</dbReference>
<evidence type="ECO:0000313" key="2">
    <source>
        <dbReference type="Proteomes" id="UP000789405"/>
    </source>
</evidence>
<comment type="caution">
    <text evidence="1">The sequence shown here is derived from an EMBL/GenBank/DDBJ whole genome shotgun (WGS) entry which is preliminary data.</text>
</comment>
<accession>A0A9N9JQZ7</accession>
<organism evidence="1 2">
    <name type="scientific">Dentiscutata erythropus</name>
    <dbReference type="NCBI Taxonomy" id="1348616"/>
    <lineage>
        <taxon>Eukaryota</taxon>
        <taxon>Fungi</taxon>
        <taxon>Fungi incertae sedis</taxon>
        <taxon>Mucoromycota</taxon>
        <taxon>Glomeromycotina</taxon>
        <taxon>Glomeromycetes</taxon>
        <taxon>Diversisporales</taxon>
        <taxon>Gigasporaceae</taxon>
        <taxon>Dentiscutata</taxon>
    </lineage>
</organism>
<dbReference type="InterPro" id="IPR009057">
    <property type="entry name" value="Homeodomain-like_sf"/>
</dbReference>
<gene>
    <name evidence="1" type="ORF">DERYTH_LOCUS21192</name>
</gene>
<feature type="non-terminal residue" evidence="1">
    <location>
        <position position="105"/>
    </location>
</feature>
<evidence type="ECO:0000313" key="1">
    <source>
        <dbReference type="EMBL" id="CAG8789857.1"/>
    </source>
</evidence>
<dbReference type="AlphaFoldDB" id="A0A9N9JQZ7"/>
<dbReference type="EMBL" id="CAJVPY010026489">
    <property type="protein sequence ID" value="CAG8789857.1"/>
    <property type="molecule type" value="Genomic_DNA"/>
</dbReference>
<dbReference type="Proteomes" id="UP000789405">
    <property type="component" value="Unassembled WGS sequence"/>
</dbReference>